<proteinExistence type="predicted"/>
<gene>
    <name evidence="1" type="ORF">BDY19DRAFT_16172</name>
</gene>
<dbReference type="EMBL" id="MU274900">
    <property type="protein sequence ID" value="KAI0094372.1"/>
    <property type="molecule type" value="Genomic_DNA"/>
</dbReference>
<evidence type="ECO:0000313" key="1">
    <source>
        <dbReference type="EMBL" id="KAI0094372.1"/>
    </source>
</evidence>
<accession>A0ACB8UIV9</accession>
<protein>
    <submittedName>
        <fullName evidence="1">TB2/DP1, HVA22 family-domain-containing protein</fullName>
    </submittedName>
</protein>
<organism evidence="1 2">
    <name type="scientific">Irpex rosettiformis</name>
    <dbReference type="NCBI Taxonomy" id="378272"/>
    <lineage>
        <taxon>Eukaryota</taxon>
        <taxon>Fungi</taxon>
        <taxon>Dikarya</taxon>
        <taxon>Basidiomycota</taxon>
        <taxon>Agaricomycotina</taxon>
        <taxon>Agaricomycetes</taxon>
        <taxon>Polyporales</taxon>
        <taxon>Irpicaceae</taxon>
        <taxon>Irpex</taxon>
    </lineage>
</organism>
<keyword evidence="2" id="KW-1185">Reference proteome</keyword>
<sequence length="254" mass="27549">MFMSLISQILCAWFAFLIPCYSTWKALSHRPTSDPELERWAMYWVCIGGLVALENVAQWLLSWIPFYWEVKTILLLFLALPQIQGSTFIYQTYVQPFFRRNETDIDAAITAAQTNVIAFIQEKLTSLWEAVWKIATKNNPNAAQAAAPGAAGGQQPQGQSSAPPAASVFAMGQSLFHTYGASAFGALQRQFAPSQAQPAAPSNKPSSSPNSSAGVQPRPPIYSSSSGVSGTSAASRPSSHSSNTPPAFPEPYHF</sequence>
<comment type="caution">
    <text evidence="1">The sequence shown here is derived from an EMBL/GenBank/DDBJ whole genome shotgun (WGS) entry which is preliminary data.</text>
</comment>
<name>A0ACB8UIV9_9APHY</name>
<dbReference type="Proteomes" id="UP001055072">
    <property type="component" value="Unassembled WGS sequence"/>
</dbReference>
<evidence type="ECO:0000313" key="2">
    <source>
        <dbReference type="Proteomes" id="UP001055072"/>
    </source>
</evidence>
<reference evidence="1" key="1">
    <citation type="journal article" date="2021" name="Environ. Microbiol.">
        <title>Gene family expansions and transcriptome signatures uncover fungal adaptations to wood decay.</title>
        <authorList>
            <person name="Hage H."/>
            <person name="Miyauchi S."/>
            <person name="Viragh M."/>
            <person name="Drula E."/>
            <person name="Min B."/>
            <person name="Chaduli D."/>
            <person name="Navarro D."/>
            <person name="Favel A."/>
            <person name="Norest M."/>
            <person name="Lesage-Meessen L."/>
            <person name="Balint B."/>
            <person name="Merenyi Z."/>
            <person name="de Eugenio L."/>
            <person name="Morin E."/>
            <person name="Martinez A.T."/>
            <person name="Baldrian P."/>
            <person name="Stursova M."/>
            <person name="Martinez M.J."/>
            <person name="Novotny C."/>
            <person name="Magnuson J.K."/>
            <person name="Spatafora J.W."/>
            <person name="Maurice S."/>
            <person name="Pangilinan J."/>
            <person name="Andreopoulos W."/>
            <person name="LaButti K."/>
            <person name="Hundley H."/>
            <person name="Na H."/>
            <person name="Kuo A."/>
            <person name="Barry K."/>
            <person name="Lipzen A."/>
            <person name="Henrissat B."/>
            <person name="Riley R."/>
            <person name="Ahrendt S."/>
            <person name="Nagy L.G."/>
            <person name="Grigoriev I.V."/>
            <person name="Martin F."/>
            <person name="Rosso M.N."/>
        </authorList>
    </citation>
    <scope>NUCLEOTIDE SEQUENCE</scope>
    <source>
        <strain evidence="1">CBS 384.51</strain>
    </source>
</reference>